<sequence>MPLPRNAKMLTTKQLRAGKAGSAAENVDPEKEESCHAKRSSSSPQGGPKKRSAFGDITNAHKNLVVAGKKEAVKVAAPKAQKAHSVLGVAKNNETNLKKSMKKTPPTAPAEQKVNPVPEKPVSVPAVEDIDKEQLGDPYANAEYAKEIFEYMREREEKFMLPDYMEKQTDINGDMRAILVDWMVEVQ</sequence>
<dbReference type="EMBL" id="VZTJ01002921">
    <property type="protein sequence ID" value="NXC03736.1"/>
    <property type="molecule type" value="Genomic_DNA"/>
</dbReference>
<accession>A0A7K8GH74</accession>
<evidence type="ECO:0000313" key="4">
    <source>
        <dbReference type="Proteomes" id="UP000526602"/>
    </source>
</evidence>
<gene>
    <name evidence="3" type="primary">Ccnb3_0</name>
    <name evidence="3" type="ORF">ORTSPA_R02365</name>
</gene>
<dbReference type="Gene3D" id="1.10.472.10">
    <property type="entry name" value="Cyclin-like"/>
    <property type="match status" value="2"/>
</dbReference>
<dbReference type="AlphaFoldDB" id="A0A7K8GH74"/>
<dbReference type="GO" id="GO:0044772">
    <property type="term" value="P:mitotic cell cycle phase transition"/>
    <property type="evidence" value="ECO:0007669"/>
    <property type="project" value="InterPro"/>
</dbReference>
<dbReference type="SUPFAM" id="SSF47954">
    <property type="entry name" value="Cyclin-like"/>
    <property type="match status" value="1"/>
</dbReference>
<feature type="non-terminal residue" evidence="3">
    <location>
        <position position="187"/>
    </location>
</feature>
<feature type="region of interest" description="Disordered" evidence="1">
    <location>
        <begin position="79"/>
        <end position="135"/>
    </location>
</feature>
<keyword evidence="4" id="KW-1185">Reference proteome</keyword>
<comment type="caution">
    <text evidence="3">The sequence shown here is derived from an EMBL/GenBank/DDBJ whole genome shotgun (WGS) entry which is preliminary data.</text>
</comment>
<evidence type="ECO:0000259" key="2">
    <source>
        <dbReference type="Pfam" id="PF00134"/>
    </source>
</evidence>
<evidence type="ECO:0000256" key="1">
    <source>
        <dbReference type="SAM" id="MobiDB-lite"/>
    </source>
</evidence>
<name>A0A7K8GH74_ORTSP</name>
<dbReference type="Pfam" id="PF00134">
    <property type="entry name" value="Cyclin_N"/>
    <property type="match status" value="1"/>
</dbReference>
<dbReference type="InterPro" id="IPR046965">
    <property type="entry name" value="Cyclin_A/B-like"/>
</dbReference>
<organism evidence="3 4">
    <name type="scientific">Orthonyx spaldingii</name>
    <name type="common">Chowchilla</name>
    <dbReference type="NCBI Taxonomy" id="38397"/>
    <lineage>
        <taxon>Eukaryota</taxon>
        <taxon>Metazoa</taxon>
        <taxon>Chordata</taxon>
        <taxon>Craniata</taxon>
        <taxon>Vertebrata</taxon>
        <taxon>Euteleostomi</taxon>
        <taxon>Archelosauria</taxon>
        <taxon>Archosauria</taxon>
        <taxon>Dinosauria</taxon>
        <taxon>Saurischia</taxon>
        <taxon>Theropoda</taxon>
        <taxon>Coelurosauria</taxon>
        <taxon>Aves</taxon>
        <taxon>Neognathae</taxon>
        <taxon>Neoaves</taxon>
        <taxon>Telluraves</taxon>
        <taxon>Australaves</taxon>
        <taxon>Passeriformes</taxon>
        <taxon>Corvoidea</taxon>
        <taxon>Orthonychidae</taxon>
        <taxon>Orthonyx</taxon>
    </lineage>
</organism>
<dbReference type="PIRSF" id="PIRSF001771">
    <property type="entry name" value="Cyclin_A_B_D_E"/>
    <property type="match status" value="1"/>
</dbReference>
<proteinExistence type="predicted"/>
<dbReference type="InterPro" id="IPR036915">
    <property type="entry name" value="Cyclin-like_sf"/>
</dbReference>
<feature type="region of interest" description="Disordered" evidence="1">
    <location>
        <begin position="1"/>
        <end position="56"/>
    </location>
</feature>
<evidence type="ECO:0000313" key="3">
    <source>
        <dbReference type="EMBL" id="NXC03736.1"/>
    </source>
</evidence>
<feature type="non-terminal residue" evidence="3">
    <location>
        <position position="1"/>
    </location>
</feature>
<dbReference type="Proteomes" id="UP000526602">
    <property type="component" value="Unassembled WGS sequence"/>
</dbReference>
<feature type="domain" description="Cyclin N-terminal" evidence="2">
    <location>
        <begin position="147"/>
        <end position="187"/>
    </location>
</feature>
<dbReference type="GO" id="GO:0016538">
    <property type="term" value="F:cyclin-dependent protein serine/threonine kinase regulator activity"/>
    <property type="evidence" value="ECO:0007669"/>
    <property type="project" value="InterPro"/>
</dbReference>
<reference evidence="3 4" key="1">
    <citation type="submission" date="2019-09" db="EMBL/GenBank/DDBJ databases">
        <title>Bird 10,000 Genomes (B10K) Project - Family phase.</title>
        <authorList>
            <person name="Zhang G."/>
        </authorList>
    </citation>
    <scope>NUCLEOTIDE SEQUENCE [LARGE SCALE GENOMIC DNA]</scope>
    <source>
        <strain evidence="3">B10K-DU-029-32</strain>
        <tissue evidence="3">Liver or heart</tissue>
    </source>
</reference>
<dbReference type="InterPro" id="IPR006671">
    <property type="entry name" value="Cyclin_N"/>
</dbReference>
<protein>
    <submittedName>
        <fullName evidence="3">CCNB3 protein</fullName>
    </submittedName>
</protein>